<dbReference type="Proteomes" id="UP000332933">
    <property type="component" value="Unassembled WGS sequence"/>
</dbReference>
<keyword evidence="3" id="KW-1185">Reference proteome</keyword>
<proteinExistence type="predicted"/>
<reference evidence="1" key="2">
    <citation type="submission" date="2019-06" db="EMBL/GenBank/DDBJ databases">
        <title>Genomics analysis of Aphanomyces spp. identifies a new class of oomycete effector associated with host adaptation.</title>
        <authorList>
            <person name="Gaulin E."/>
        </authorList>
    </citation>
    <scope>NUCLEOTIDE SEQUENCE</scope>
    <source>
        <strain evidence="1">CBS 578.67</strain>
    </source>
</reference>
<evidence type="ECO:0000313" key="3">
    <source>
        <dbReference type="Proteomes" id="UP000332933"/>
    </source>
</evidence>
<evidence type="ECO:0000313" key="1">
    <source>
        <dbReference type="EMBL" id="KAF0715744.1"/>
    </source>
</evidence>
<sequence>MRSLPHGPNVTVLVAHKVPTDYIAHAINLAFPVSWKVPNPYSKSEALALEDNLRQWLAPVLTSPAMLARFKAANVPGYGTSLEASTATTTGRSSSPSVALVTMWDDYIETAPDALAYVAHLRRMADCPCHNHCPVDSDAQPFLALWQDCLTLAAKWHRRDYTRFRCAFQA</sequence>
<evidence type="ECO:0000313" key="2">
    <source>
        <dbReference type="EMBL" id="VFT80389.1"/>
    </source>
</evidence>
<accession>A0A485KAX2</accession>
<organism evidence="2 3">
    <name type="scientific">Aphanomyces stellatus</name>
    <dbReference type="NCBI Taxonomy" id="120398"/>
    <lineage>
        <taxon>Eukaryota</taxon>
        <taxon>Sar</taxon>
        <taxon>Stramenopiles</taxon>
        <taxon>Oomycota</taxon>
        <taxon>Saprolegniomycetes</taxon>
        <taxon>Saprolegniales</taxon>
        <taxon>Verrucalvaceae</taxon>
        <taxon>Aphanomyces</taxon>
    </lineage>
</organism>
<dbReference type="EMBL" id="VJMH01000524">
    <property type="protein sequence ID" value="KAF0715744.1"/>
    <property type="molecule type" value="Genomic_DNA"/>
</dbReference>
<dbReference type="AlphaFoldDB" id="A0A485KAX2"/>
<reference evidence="2 3" key="1">
    <citation type="submission" date="2019-03" db="EMBL/GenBank/DDBJ databases">
        <authorList>
            <person name="Gaulin E."/>
            <person name="Dumas B."/>
        </authorList>
    </citation>
    <scope>NUCLEOTIDE SEQUENCE [LARGE SCALE GENOMIC DNA]</scope>
    <source>
        <strain evidence="2">CBS 568.67</strain>
    </source>
</reference>
<gene>
    <name evidence="2" type="primary">Aste57867_3215</name>
    <name evidence="1" type="ORF">As57867_003205</name>
    <name evidence="2" type="ORF">ASTE57867_3215</name>
</gene>
<protein>
    <submittedName>
        <fullName evidence="2">Aste57867_3215 protein</fullName>
    </submittedName>
</protein>
<dbReference type="EMBL" id="CAADRA010000524">
    <property type="protein sequence ID" value="VFT80389.1"/>
    <property type="molecule type" value="Genomic_DNA"/>
</dbReference>
<name>A0A485KAX2_9STRA</name>